<dbReference type="EMBL" id="JAVREH010000079">
    <property type="protein sequence ID" value="MDT0264225.1"/>
    <property type="molecule type" value="Genomic_DNA"/>
</dbReference>
<keyword evidence="2" id="KW-1185">Reference proteome</keyword>
<evidence type="ECO:0000313" key="2">
    <source>
        <dbReference type="Proteomes" id="UP001183176"/>
    </source>
</evidence>
<proteinExistence type="predicted"/>
<accession>A0ABU2JGW0</accession>
<organism evidence="1 2">
    <name type="scientific">Jatrophihabitans lederbergiae</name>
    <dbReference type="NCBI Taxonomy" id="3075547"/>
    <lineage>
        <taxon>Bacteria</taxon>
        <taxon>Bacillati</taxon>
        <taxon>Actinomycetota</taxon>
        <taxon>Actinomycetes</taxon>
        <taxon>Jatrophihabitantales</taxon>
        <taxon>Jatrophihabitantaceae</taxon>
        <taxon>Jatrophihabitans</taxon>
    </lineage>
</organism>
<reference evidence="2" key="1">
    <citation type="submission" date="2023-07" db="EMBL/GenBank/DDBJ databases">
        <title>30 novel species of actinomycetes from the DSMZ collection.</title>
        <authorList>
            <person name="Nouioui I."/>
        </authorList>
    </citation>
    <scope>NUCLEOTIDE SEQUENCE [LARGE SCALE GENOMIC DNA]</scope>
    <source>
        <strain evidence="2">DSM 44399</strain>
    </source>
</reference>
<protein>
    <submittedName>
        <fullName evidence="1">Transposase</fullName>
    </submittedName>
</protein>
<comment type="caution">
    <text evidence="1">The sequence shown here is derived from an EMBL/GenBank/DDBJ whole genome shotgun (WGS) entry which is preliminary data.</text>
</comment>
<dbReference type="SUPFAM" id="SSF46689">
    <property type="entry name" value="Homeodomain-like"/>
    <property type="match status" value="1"/>
</dbReference>
<dbReference type="InterPro" id="IPR002514">
    <property type="entry name" value="Transposase_8"/>
</dbReference>
<gene>
    <name evidence="1" type="ORF">RM423_22925</name>
</gene>
<dbReference type="RefSeq" id="WP_311425367.1">
    <property type="nucleotide sequence ID" value="NZ_JAVREH010000079.1"/>
</dbReference>
<dbReference type="Proteomes" id="UP001183176">
    <property type="component" value="Unassembled WGS sequence"/>
</dbReference>
<name>A0ABU2JGW0_9ACTN</name>
<evidence type="ECO:0000313" key="1">
    <source>
        <dbReference type="EMBL" id="MDT0264225.1"/>
    </source>
</evidence>
<sequence>MGARGYPAEFRPKVLDLPEAGRSIADVAHDLDISEQSIYTWGARTTSTKVWSRVCHQPQSVR</sequence>
<dbReference type="Pfam" id="PF01527">
    <property type="entry name" value="HTH_Tnp_1"/>
    <property type="match status" value="1"/>
</dbReference>
<dbReference type="InterPro" id="IPR009057">
    <property type="entry name" value="Homeodomain-like_sf"/>
</dbReference>